<accession>A0A7Z0TSY7</accession>
<dbReference type="AlphaFoldDB" id="A0A7Z0TSY7"/>
<gene>
    <name evidence="2" type="ORF">G6321_00046500</name>
    <name evidence="1" type="ORF">G6321_21890</name>
</gene>
<dbReference type="Proteomes" id="UP000564836">
    <property type="component" value="Chromosome"/>
</dbReference>
<dbReference type="EMBL" id="CP088280">
    <property type="protein sequence ID" value="UGX92999.1"/>
    <property type="molecule type" value="Genomic_DNA"/>
</dbReference>
<evidence type="ECO:0000313" key="2">
    <source>
        <dbReference type="EMBL" id="UGX92999.1"/>
    </source>
</evidence>
<reference evidence="1" key="2">
    <citation type="submission" date="2020-06" db="EMBL/GenBank/DDBJ databases">
        <title>Whole Genome Sequence of Bradyrhizobium sp. Strain 323S2.</title>
        <authorList>
            <person name="Bromfield E.S.P."/>
        </authorList>
    </citation>
    <scope>NUCLEOTIDE SEQUENCE [LARGE SCALE GENOMIC DNA]</scope>
    <source>
        <strain evidence="1">323S2</strain>
    </source>
</reference>
<sequence length="65" mass="6698">MSICGTRTVAGGEATLAMRKAWIEAALLGSTATNLRLVGNAVRTVRQHGGEPATTAEVRQGFANG</sequence>
<evidence type="ECO:0000313" key="3">
    <source>
        <dbReference type="Proteomes" id="UP000564836"/>
    </source>
</evidence>
<reference evidence="2 3" key="3">
    <citation type="journal article" date="2022" name="Int. J. Syst. Evol. Microbiol.">
        <title>Strains of Bradyrhizobium barranii sp. nov. associated with legumes native to Canada are symbionts of soybeans and belong to different subspecies (subsp. barranii subsp. nov. and subsp. apii subsp. nov.) and symbiovars (sv. glycinearum and sv. septentrionale).</title>
        <authorList>
            <person name="Bromfield E.S.P."/>
            <person name="Cloutier S."/>
            <person name="Wasai-Hara S."/>
            <person name="Minamisawa K."/>
        </authorList>
    </citation>
    <scope>NUCLEOTIDE SEQUENCE [LARGE SCALE GENOMIC DNA]</scope>
    <source>
        <strain evidence="2 3">323S2</strain>
    </source>
</reference>
<protein>
    <submittedName>
        <fullName evidence="1">Uncharacterized protein</fullName>
    </submittedName>
</protein>
<reference evidence="2 3" key="1">
    <citation type="journal article" date="2017" name="Syst. Appl. Microbiol.">
        <title>Soybeans inoculated with root zone soils of Canadian native legumes harbour diverse and novel Bradyrhizobium spp. that possess agricultural potential.</title>
        <authorList>
            <person name="Bromfield E.S.P."/>
            <person name="Cloutier S."/>
            <person name="Tambong J.T."/>
            <person name="Tran Thi T.V."/>
        </authorList>
    </citation>
    <scope>NUCLEOTIDE SEQUENCE [LARGE SCALE GENOMIC DNA]</scope>
    <source>
        <strain evidence="2 3">323S2</strain>
    </source>
</reference>
<name>A0A7Z0TSY7_9BRAD</name>
<dbReference type="EMBL" id="JACBFH010000001">
    <property type="protein sequence ID" value="NYY90995.1"/>
    <property type="molecule type" value="Genomic_DNA"/>
</dbReference>
<organism evidence="1">
    <name type="scientific">Bradyrhizobium barranii subsp. barranii</name>
    <dbReference type="NCBI Taxonomy" id="2823807"/>
    <lineage>
        <taxon>Bacteria</taxon>
        <taxon>Pseudomonadati</taxon>
        <taxon>Pseudomonadota</taxon>
        <taxon>Alphaproteobacteria</taxon>
        <taxon>Hyphomicrobiales</taxon>
        <taxon>Nitrobacteraceae</taxon>
        <taxon>Bradyrhizobium</taxon>
        <taxon>Bradyrhizobium barranii</taxon>
    </lineage>
</organism>
<evidence type="ECO:0000313" key="1">
    <source>
        <dbReference type="EMBL" id="NYY90995.1"/>
    </source>
</evidence>
<dbReference type="RefSeq" id="WP_166348363.1">
    <property type="nucleotide sequence ID" value="NZ_CP088280.1"/>
</dbReference>
<proteinExistence type="predicted"/>